<name>A0A2I6B3P2_RHORB</name>
<dbReference type="EMBL" id="MF674532">
    <property type="protein sequence ID" value="AUI41121.1"/>
    <property type="molecule type" value="mRNA"/>
</dbReference>
<dbReference type="AlphaFoldDB" id="A0A2I6B3P2"/>
<keyword evidence="2 4" id="KW-0328">Glycosyltransferase</keyword>
<feature type="domain" description="Glycosyltransferase N-terminal" evidence="6">
    <location>
        <begin position="10"/>
        <end position="140"/>
    </location>
</feature>
<dbReference type="Pfam" id="PF00201">
    <property type="entry name" value="UDPGT"/>
    <property type="match status" value="1"/>
</dbReference>
<dbReference type="InterPro" id="IPR035595">
    <property type="entry name" value="UDP_glycos_trans_CS"/>
</dbReference>
<dbReference type="Pfam" id="PF26168">
    <property type="entry name" value="Glyco_transf_N"/>
    <property type="match status" value="1"/>
</dbReference>
<evidence type="ECO:0000256" key="4">
    <source>
        <dbReference type="RuleBase" id="RU003718"/>
    </source>
</evidence>
<evidence type="ECO:0000256" key="3">
    <source>
        <dbReference type="ARBA" id="ARBA00022679"/>
    </source>
</evidence>
<keyword evidence="3 4" id="KW-0808">Transferase</keyword>
<sequence length="476" mass="54077">MAENTHAHAIVVPFPVQGHIKPSLNLALKLASQGFTITFVTTHFTHQQISQAHKNSTNTNHDMFFQARNSSLDIRHVTVTDTFPLGFDRAGNQDQFWEGMLHVFPAHVDELVDQLMNSSKPRPTCLILDTFYNWGSKIANKFNLVHISFWTQSALSFTLFYHWELLKKNGHFGSPDNRTDVIDYIPGVQEIKPADLISYLQMSDTTTVAHRTCFTAFEDVRKADFILANTIQEFETDTISSIRFHQPFFYPIGPVFLTKSEQQASSALWSESDCEQWLSTKPKGSVLYASFGSYARVTRHDIAEIAYGLMQSEVNFIWVIRDDIVGAHETDFLPTEFINGIKLKDQGLLVSWCSQTEVLSNAAIGGFLTHCGWNSILESVWCEVPLLCFPIMTDQPSNRKLVVDDWRIGVNLSAAEEVSREEVSMKVRNLISGELGNELRVQIQKYKKLMENGIMEGGSSHSNWNKFIHDLQIFKK</sequence>
<dbReference type="PROSITE" id="PS00375">
    <property type="entry name" value="UDPGT"/>
    <property type="match status" value="1"/>
</dbReference>
<dbReference type="Gene3D" id="3.40.50.2000">
    <property type="entry name" value="Glycogen Phosphorylase B"/>
    <property type="match status" value="2"/>
</dbReference>
<protein>
    <recommendedName>
        <fullName evidence="5">Glycosyltransferase</fullName>
        <ecNumber evidence="5">2.4.1.-</ecNumber>
    </recommendedName>
</protein>
<evidence type="ECO:0000256" key="1">
    <source>
        <dbReference type="ARBA" id="ARBA00009995"/>
    </source>
</evidence>
<dbReference type="InterPro" id="IPR058980">
    <property type="entry name" value="Glyco_transf_N"/>
</dbReference>
<dbReference type="SUPFAM" id="SSF53756">
    <property type="entry name" value="UDP-Glycosyltransferase/glycogen phosphorylase"/>
    <property type="match status" value="1"/>
</dbReference>
<dbReference type="CDD" id="cd03784">
    <property type="entry name" value="GT1_Gtf-like"/>
    <property type="match status" value="1"/>
</dbReference>
<dbReference type="EC" id="2.4.1.-" evidence="5"/>
<evidence type="ECO:0000256" key="2">
    <source>
        <dbReference type="ARBA" id="ARBA00022676"/>
    </source>
</evidence>
<evidence type="ECO:0000256" key="5">
    <source>
        <dbReference type="RuleBase" id="RU362057"/>
    </source>
</evidence>
<dbReference type="GO" id="GO:0080044">
    <property type="term" value="F:quercetin 7-O-glucosyltransferase activity"/>
    <property type="evidence" value="ECO:0007669"/>
    <property type="project" value="TreeGrafter"/>
</dbReference>
<dbReference type="PANTHER" id="PTHR11926:SF774">
    <property type="entry name" value="UDP-GLYCOSYLTRANSFERASE 85A1-RELATED"/>
    <property type="match status" value="1"/>
</dbReference>
<organism evidence="7">
    <name type="scientific">Rhodiola rosea</name>
    <name type="common">Roseroot</name>
    <name type="synonym">Sedum rhodiola</name>
    <dbReference type="NCBI Taxonomy" id="203015"/>
    <lineage>
        <taxon>Eukaryota</taxon>
        <taxon>Viridiplantae</taxon>
        <taxon>Streptophyta</taxon>
        <taxon>Embryophyta</taxon>
        <taxon>Tracheophyta</taxon>
        <taxon>Spermatophyta</taxon>
        <taxon>Magnoliopsida</taxon>
        <taxon>eudicotyledons</taxon>
        <taxon>Gunneridae</taxon>
        <taxon>Pentapetalae</taxon>
        <taxon>Saxifragales</taxon>
        <taxon>Crassulaceae</taxon>
        <taxon>Rhodiola</taxon>
    </lineage>
</organism>
<proteinExistence type="evidence at transcript level"/>
<comment type="similarity">
    <text evidence="1 4">Belongs to the UDP-glycosyltransferase family.</text>
</comment>
<accession>A0A2I6B3P2</accession>
<dbReference type="FunFam" id="3.40.50.2000:FF:000078">
    <property type="entry name" value="Glycosyltransferase"/>
    <property type="match status" value="1"/>
</dbReference>
<evidence type="ECO:0000259" key="6">
    <source>
        <dbReference type="Pfam" id="PF26168"/>
    </source>
</evidence>
<dbReference type="GO" id="GO:0080043">
    <property type="term" value="F:quercetin 3-O-glucosyltransferase activity"/>
    <property type="evidence" value="ECO:0007669"/>
    <property type="project" value="TreeGrafter"/>
</dbReference>
<reference evidence="7" key="1">
    <citation type="journal article" date="2018" name="Mol. Plant">
        <title>Complete pathway elucidation and heterologous reconstitution of Rhodiola salidroside biosynthesis.</title>
        <authorList>
            <person name="Torrens-Spence M.P."/>
            <person name="Pluskal T."/>
            <person name="Li F.S."/>
            <person name="Carballo V."/>
            <person name="Weng J.K."/>
        </authorList>
    </citation>
    <scope>NUCLEOTIDE SEQUENCE</scope>
</reference>
<dbReference type="InterPro" id="IPR002213">
    <property type="entry name" value="UDP_glucos_trans"/>
</dbReference>
<evidence type="ECO:0000313" key="7">
    <source>
        <dbReference type="EMBL" id="AUI41121.1"/>
    </source>
</evidence>
<dbReference type="PANTHER" id="PTHR11926">
    <property type="entry name" value="GLUCOSYL/GLUCURONOSYL TRANSFERASES"/>
    <property type="match status" value="1"/>
</dbReference>